<evidence type="ECO:0000313" key="8">
    <source>
        <dbReference type="EMBL" id="MEA0971164.1"/>
    </source>
</evidence>
<comment type="similarity">
    <text evidence="2">Belongs to the FliR/MopE/SpaR family.</text>
</comment>
<accession>A0ABU5NDC5</accession>
<evidence type="ECO:0000256" key="2">
    <source>
        <dbReference type="ARBA" id="ARBA00009772"/>
    </source>
</evidence>
<feature type="transmembrane region" description="Helical" evidence="7">
    <location>
        <begin position="72"/>
        <end position="91"/>
    </location>
</feature>
<evidence type="ECO:0000313" key="9">
    <source>
        <dbReference type="Proteomes" id="UP001291687"/>
    </source>
</evidence>
<comment type="caution">
    <text evidence="8">The sequence shown here is derived from an EMBL/GenBank/DDBJ whole genome shotgun (WGS) entry which is preliminary data.</text>
</comment>
<sequence>MMLEKITIEFIFQFMLVFARLGTAFSKLPAIGSPYIFMRGKLAFALTVSFVMMPILQPYLPRYSENFANNIGYLAIEILIGLIISVAANIYFQSLHFVGQIVSMQSGLGAAAFFDPMQKSQVAIFSNFMLLVAIVFIFATDTHFIFIQAVAESYAKFPPGELVNSGDLSEFIAFVINDSFILSFKISSPFLVVGLAIMTGSGMLARLMPNLQVFFVITPAQILVMFGTMYIVIEAVVTKLTATIANSLNVMGF</sequence>
<feature type="transmembrane region" description="Helical" evidence="7">
    <location>
        <begin position="42"/>
        <end position="60"/>
    </location>
</feature>
<feature type="transmembrane region" description="Helical" evidence="7">
    <location>
        <begin position="128"/>
        <end position="151"/>
    </location>
</feature>
<keyword evidence="6 7" id="KW-0472">Membrane</keyword>
<protein>
    <submittedName>
        <fullName evidence="8">Flagellar biosynthesis protein FliR</fullName>
    </submittedName>
</protein>
<dbReference type="PANTHER" id="PTHR30065:SF8">
    <property type="entry name" value="FLAGELLAR BIOSYNTHETIC PROTEIN FLIR"/>
    <property type="match status" value="1"/>
</dbReference>
<gene>
    <name evidence="8" type="ORF">Megvenef_01137</name>
</gene>
<dbReference type="Pfam" id="PF01311">
    <property type="entry name" value="Bac_export_1"/>
    <property type="match status" value="1"/>
</dbReference>
<dbReference type="EMBL" id="JARJFB010000090">
    <property type="protein sequence ID" value="MEA0971164.1"/>
    <property type="molecule type" value="Genomic_DNA"/>
</dbReference>
<comment type="subcellular location">
    <subcellularLocation>
        <location evidence="1">Cell membrane</location>
        <topology evidence="1">Multi-pass membrane protein</topology>
    </subcellularLocation>
</comment>
<dbReference type="PRINTS" id="PR00953">
    <property type="entry name" value="TYPE3IMRPROT"/>
</dbReference>
<dbReference type="RefSeq" id="WP_322777066.1">
    <property type="nucleotide sequence ID" value="NZ_JARJFB010000090.1"/>
</dbReference>
<reference evidence="8 9" key="1">
    <citation type="submission" date="2023-03" db="EMBL/GenBank/DDBJ databases">
        <title>Host association and intracellularity evolved multiple times independently in the Rickettsiales.</title>
        <authorList>
            <person name="Castelli M."/>
            <person name="Nardi T."/>
            <person name="Gammuto L."/>
            <person name="Bellinzona G."/>
            <person name="Sabaneyeva E."/>
            <person name="Potekhin A."/>
            <person name="Serra V."/>
            <person name="Petroni G."/>
            <person name="Sassera D."/>
        </authorList>
    </citation>
    <scope>NUCLEOTIDE SEQUENCE [LARGE SCALE GENOMIC DNA]</scope>
    <source>
        <strain evidence="8 9">Sr 2-6</strain>
    </source>
</reference>
<proteinExistence type="inferred from homology"/>
<organism evidence="8 9">
    <name type="scientific">Candidatus Megaera venefica</name>
    <dbReference type="NCBI Taxonomy" id="2055910"/>
    <lineage>
        <taxon>Bacteria</taxon>
        <taxon>Pseudomonadati</taxon>
        <taxon>Pseudomonadota</taxon>
        <taxon>Alphaproteobacteria</taxon>
        <taxon>Rickettsiales</taxon>
        <taxon>Rickettsiaceae</taxon>
        <taxon>Candidatus Megaera</taxon>
    </lineage>
</organism>
<keyword evidence="9" id="KW-1185">Reference proteome</keyword>
<dbReference type="PANTHER" id="PTHR30065">
    <property type="entry name" value="FLAGELLAR BIOSYNTHETIC PROTEIN FLIR"/>
    <property type="match status" value="1"/>
</dbReference>
<feature type="transmembrane region" description="Helical" evidence="7">
    <location>
        <begin position="97"/>
        <end position="116"/>
    </location>
</feature>
<evidence type="ECO:0000256" key="6">
    <source>
        <dbReference type="ARBA" id="ARBA00023136"/>
    </source>
</evidence>
<dbReference type="Proteomes" id="UP001291687">
    <property type="component" value="Unassembled WGS sequence"/>
</dbReference>
<keyword evidence="8" id="KW-0282">Flagellum</keyword>
<dbReference type="InterPro" id="IPR002010">
    <property type="entry name" value="T3SS_IM_R"/>
</dbReference>
<evidence type="ECO:0000256" key="3">
    <source>
        <dbReference type="ARBA" id="ARBA00022475"/>
    </source>
</evidence>
<keyword evidence="8" id="KW-0966">Cell projection</keyword>
<evidence type="ECO:0000256" key="5">
    <source>
        <dbReference type="ARBA" id="ARBA00022989"/>
    </source>
</evidence>
<keyword evidence="3" id="KW-1003">Cell membrane</keyword>
<keyword evidence="5 7" id="KW-1133">Transmembrane helix</keyword>
<name>A0ABU5NDC5_9RICK</name>
<keyword evidence="8" id="KW-0969">Cilium</keyword>
<feature type="transmembrane region" description="Helical" evidence="7">
    <location>
        <begin position="211"/>
        <end position="233"/>
    </location>
</feature>
<evidence type="ECO:0000256" key="4">
    <source>
        <dbReference type="ARBA" id="ARBA00022692"/>
    </source>
</evidence>
<evidence type="ECO:0000256" key="7">
    <source>
        <dbReference type="SAM" id="Phobius"/>
    </source>
</evidence>
<evidence type="ECO:0000256" key="1">
    <source>
        <dbReference type="ARBA" id="ARBA00004651"/>
    </source>
</evidence>
<keyword evidence="4 7" id="KW-0812">Transmembrane</keyword>
<feature type="transmembrane region" description="Helical" evidence="7">
    <location>
        <begin position="171"/>
        <end position="199"/>
    </location>
</feature>